<dbReference type="SUPFAM" id="SSF53649">
    <property type="entry name" value="Alkaline phosphatase-like"/>
    <property type="match status" value="1"/>
</dbReference>
<protein>
    <recommendedName>
        <fullName evidence="3">Alkaline phosphatase family protein</fullName>
    </recommendedName>
</protein>
<proteinExistence type="predicted"/>
<organism evidence="1 2">
    <name type="scientific">Sutterella megalosphaeroides</name>
    <dbReference type="NCBI Taxonomy" id="2494234"/>
    <lineage>
        <taxon>Bacteria</taxon>
        <taxon>Pseudomonadati</taxon>
        <taxon>Pseudomonadota</taxon>
        <taxon>Betaproteobacteria</taxon>
        <taxon>Burkholderiales</taxon>
        <taxon>Sutterellaceae</taxon>
        <taxon>Sutterella</taxon>
    </lineage>
</organism>
<accession>A0A2Z6I977</accession>
<evidence type="ECO:0008006" key="3">
    <source>
        <dbReference type="Google" id="ProtNLM"/>
    </source>
</evidence>
<dbReference type="PANTHER" id="PTHR10151:SF120">
    <property type="entry name" value="BIS(5'-ADENOSYL)-TRIPHOSPHATASE"/>
    <property type="match status" value="1"/>
</dbReference>
<gene>
    <name evidence="1" type="ORF">SUTMEG_07950</name>
</gene>
<keyword evidence="2" id="KW-1185">Reference proteome</keyword>
<dbReference type="AlphaFoldDB" id="A0A2Z6I977"/>
<sequence length="539" mass="58336">MTNSDNALKTAAPAHPRFLIVGFDGLRPDAVTAEEMPALTSFLSESHVWTNYRADFPTETYVNHPGIFSGFRPTDHGVIANTYFRRGMKSEEAVFRGSSVESVLAHERFEGGCGVVAVPSIGDRLGERGMTMRVYCANSVGSTRLQHVHADRYATHVVACVHQLEATEPANARETLVDAFGNGVPLEFPDFKGSALTVELFFKEELRGGGAENLGDVTVLWIGEPDHSSHEFGLWDDRTRAARRHADDEFARVLAWWRETGRDAGVQLVVLSDHGHGVVRRHISMTEILEKAGFKVATGRDVARGLDPKTVDAVLVGTYTSGLWLTDPTVENLLRARDALMASPDIGMLFSQPDEARPDAVEGRVPGTFSEALVFTDNDRSPDLRIVPRGNPATGDLVMGRELALGTGNHGGLLPQELSCVCAIAGSRFPGKGRHTEPAGHADAAVTIMDQLGLLDDEALLPLPTGRLLVEAMEGSSTCSKGTLPLVPAVERLELTCGSFTQVLERINHAGRTYLTAGYRTSDDGWCAETGLPEDVSEK</sequence>
<dbReference type="OrthoDB" id="9779418at2"/>
<evidence type="ECO:0000313" key="1">
    <source>
        <dbReference type="EMBL" id="BBF22904.1"/>
    </source>
</evidence>
<dbReference type="InterPro" id="IPR017850">
    <property type="entry name" value="Alkaline_phosphatase_core_sf"/>
</dbReference>
<dbReference type="RefSeq" id="WP_120176570.1">
    <property type="nucleotide sequence ID" value="NZ_AP018786.1"/>
</dbReference>
<name>A0A2Z6I977_9BURK</name>
<dbReference type="EMBL" id="AP018786">
    <property type="protein sequence ID" value="BBF22904.1"/>
    <property type="molecule type" value="Genomic_DNA"/>
</dbReference>
<dbReference type="PANTHER" id="PTHR10151">
    <property type="entry name" value="ECTONUCLEOTIDE PYROPHOSPHATASE/PHOSPHODIESTERASE"/>
    <property type="match status" value="1"/>
</dbReference>
<dbReference type="KEGG" id="sutt:SUTMEG_07950"/>
<dbReference type="Proteomes" id="UP000271003">
    <property type="component" value="Chromosome"/>
</dbReference>
<dbReference type="InterPro" id="IPR002591">
    <property type="entry name" value="Phosphodiest/P_Trfase"/>
</dbReference>
<reference evidence="1 2" key="1">
    <citation type="journal article" date="2018" name="Int. J. Syst. Evol. Microbiol.">
        <title>Mesosutterella multiformis gen. nov., sp. nov., a member of the family Sutterellaceae and Sutterella megalosphaeroides sp. nov., isolated from human faeces.</title>
        <authorList>
            <person name="Sakamoto M."/>
            <person name="Ikeyama N."/>
            <person name="Kunihiro T."/>
            <person name="Iino T."/>
            <person name="Yuki M."/>
            <person name="Ohkuma M."/>
        </authorList>
    </citation>
    <scope>NUCLEOTIDE SEQUENCE [LARGE SCALE GENOMIC DNA]</scope>
    <source>
        <strain evidence="1 2">6FBBBH3</strain>
    </source>
</reference>
<dbReference type="GO" id="GO:0016787">
    <property type="term" value="F:hydrolase activity"/>
    <property type="evidence" value="ECO:0007669"/>
    <property type="project" value="UniProtKB-ARBA"/>
</dbReference>
<dbReference type="Pfam" id="PF01663">
    <property type="entry name" value="Phosphodiest"/>
    <property type="match status" value="1"/>
</dbReference>
<dbReference type="Gene3D" id="3.40.720.10">
    <property type="entry name" value="Alkaline Phosphatase, subunit A"/>
    <property type="match status" value="1"/>
</dbReference>
<evidence type="ECO:0000313" key="2">
    <source>
        <dbReference type="Proteomes" id="UP000271003"/>
    </source>
</evidence>